<dbReference type="Proteomes" id="UP000277326">
    <property type="component" value="Unassembled WGS sequence"/>
</dbReference>
<evidence type="ECO:0000313" key="3">
    <source>
        <dbReference type="EMBL" id="RMB25393.1"/>
    </source>
</evidence>
<gene>
    <name evidence="3" type="ORF">ATH50_0482</name>
    <name evidence="2" type="ORF">DU502_09860</name>
</gene>
<name>A0A3M0E185_9EURY</name>
<dbReference type="AlphaFoldDB" id="A0A3M0E185"/>
<reference evidence="2 5" key="2">
    <citation type="submission" date="2018-07" db="EMBL/GenBank/DDBJ databases">
        <title>Genome sequences of Haloplanus aerogenes JCM 16430T.</title>
        <authorList>
            <person name="Kim Y.B."/>
            <person name="Roh S.W."/>
        </authorList>
    </citation>
    <scope>NUCLEOTIDE SEQUENCE [LARGE SCALE GENOMIC DNA]</scope>
    <source>
        <strain evidence="2 5">JCM 16430</strain>
    </source>
</reference>
<keyword evidence="5" id="KW-1185">Reference proteome</keyword>
<dbReference type="EMBL" id="REFS01000001">
    <property type="protein sequence ID" value="RMB25393.1"/>
    <property type="molecule type" value="Genomic_DNA"/>
</dbReference>
<evidence type="ECO:0000259" key="1">
    <source>
        <dbReference type="Pfam" id="PF26277"/>
    </source>
</evidence>
<organism evidence="3 4">
    <name type="scientific">Haloplanus aerogenes</name>
    <dbReference type="NCBI Taxonomy" id="660522"/>
    <lineage>
        <taxon>Archaea</taxon>
        <taxon>Methanobacteriati</taxon>
        <taxon>Methanobacteriota</taxon>
        <taxon>Stenosarchaea group</taxon>
        <taxon>Halobacteria</taxon>
        <taxon>Halobacteriales</taxon>
        <taxon>Haloferacaceae</taxon>
        <taxon>Haloplanus</taxon>
    </lineage>
</organism>
<accession>A0A3M0E185</accession>
<evidence type="ECO:0000313" key="5">
    <source>
        <dbReference type="Proteomes" id="UP000282007"/>
    </source>
</evidence>
<sequence length="132" mass="14763">MTLEIGYHVMSQDAASKHGVYDDELSIVEFLRHVDQQEELPLDVTVTGLDDYLAASDDPKDAAEHVHELLRDRVNFIMNQSPVIQFVVEDVETWNGGVLPIDDTDIRLITIFGGSIDQEGAGWYAGEFNVQT</sequence>
<evidence type="ECO:0000313" key="4">
    <source>
        <dbReference type="Proteomes" id="UP000277326"/>
    </source>
</evidence>
<dbReference type="Proteomes" id="UP000282007">
    <property type="component" value="Chromosome"/>
</dbReference>
<dbReference type="InterPro" id="IPR058389">
    <property type="entry name" value="DUF8076"/>
</dbReference>
<dbReference type="Pfam" id="PF26277">
    <property type="entry name" value="DUF8076"/>
    <property type="match status" value="1"/>
</dbReference>
<dbReference type="OrthoDB" id="341502at2157"/>
<dbReference type="RefSeq" id="WP_121919199.1">
    <property type="nucleotide sequence ID" value="NZ_CP034145.1"/>
</dbReference>
<dbReference type="KEGG" id="haer:DU502_09860"/>
<reference evidence="3" key="3">
    <citation type="submission" date="2018-10" db="EMBL/GenBank/DDBJ databases">
        <authorList>
            <person name="Whitman W."/>
            <person name="Huntemann M."/>
            <person name="Clum A."/>
            <person name="Pillay M."/>
            <person name="Palaniappan K."/>
            <person name="Varghese N."/>
            <person name="Mikhailova N."/>
            <person name="Stamatis D."/>
            <person name="Reddy T."/>
            <person name="Daum C."/>
            <person name="Shapiro N."/>
            <person name="Ivanova N."/>
            <person name="Kyrpides N."/>
            <person name="Woyke T."/>
        </authorList>
    </citation>
    <scope>NUCLEOTIDE SEQUENCE</scope>
    <source>
        <strain evidence="3">CGMCC 1.10124</strain>
    </source>
</reference>
<reference evidence="3 4" key="1">
    <citation type="journal article" date="2015" name="Stand. Genomic Sci.">
        <title>Genomic Encyclopedia of Bacterial and Archaeal Type Strains, Phase III: the genomes of soil and plant-associated and newly described type strains.</title>
        <authorList>
            <person name="Whitman W.B."/>
            <person name="Woyke T."/>
            <person name="Klenk H.P."/>
            <person name="Zhou Y."/>
            <person name="Lilburn T.G."/>
            <person name="Beck B.J."/>
            <person name="De Vos P."/>
            <person name="Vandamme P."/>
            <person name="Eisen J.A."/>
            <person name="Garrity G."/>
            <person name="Hugenholtz P."/>
            <person name="Kyrpides N.C."/>
        </authorList>
    </citation>
    <scope>NUCLEOTIDE SEQUENCE [LARGE SCALE GENOMIC DNA]</scope>
    <source>
        <strain evidence="3 4">CGMCC 1.10124</strain>
    </source>
</reference>
<dbReference type="EMBL" id="CP034145">
    <property type="protein sequence ID" value="AZH25664.1"/>
    <property type="molecule type" value="Genomic_DNA"/>
</dbReference>
<feature type="domain" description="DUF8076" evidence="1">
    <location>
        <begin position="3"/>
        <end position="126"/>
    </location>
</feature>
<proteinExistence type="predicted"/>
<protein>
    <recommendedName>
        <fullName evidence="1">DUF8076 domain-containing protein</fullName>
    </recommendedName>
</protein>
<dbReference type="GeneID" id="38471592"/>
<evidence type="ECO:0000313" key="2">
    <source>
        <dbReference type="EMBL" id="AZH25664.1"/>
    </source>
</evidence>